<dbReference type="AlphaFoldDB" id="A0A934S3Y8"/>
<name>A0A934S3Y8_9BACT</name>
<proteinExistence type="predicted"/>
<dbReference type="EMBL" id="JAENIJ010000004">
    <property type="protein sequence ID" value="MBK1881473.1"/>
    <property type="molecule type" value="Genomic_DNA"/>
</dbReference>
<protein>
    <submittedName>
        <fullName evidence="2">DUF805 domain-containing protein</fullName>
    </submittedName>
</protein>
<evidence type="ECO:0000313" key="2">
    <source>
        <dbReference type="EMBL" id="MBK1881473.1"/>
    </source>
</evidence>
<keyword evidence="3" id="KW-1185">Reference proteome</keyword>
<keyword evidence="1" id="KW-1133">Transmembrane helix</keyword>
<keyword evidence="1" id="KW-0812">Transmembrane</keyword>
<dbReference type="Pfam" id="PF05656">
    <property type="entry name" value="DUF805"/>
    <property type="match status" value="1"/>
</dbReference>
<keyword evidence="1" id="KW-0472">Membrane</keyword>
<feature type="transmembrane region" description="Helical" evidence="1">
    <location>
        <begin position="43"/>
        <end position="63"/>
    </location>
</feature>
<dbReference type="Proteomes" id="UP000603141">
    <property type="component" value="Unassembled WGS sequence"/>
</dbReference>
<comment type="caution">
    <text evidence="2">The sequence shown here is derived from an EMBL/GenBank/DDBJ whole genome shotgun (WGS) entry which is preliminary data.</text>
</comment>
<evidence type="ECO:0000256" key="1">
    <source>
        <dbReference type="SAM" id="Phobius"/>
    </source>
</evidence>
<dbReference type="GO" id="GO:0005886">
    <property type="term" value="C:plasma membrane"/>
    <property type="evidence" value="ECO:0007669"/>
    <property type="project" value="TreeGrafter"/>
</dbReference>
<sequence length="148" mass="16494">MEFPSPYTPPSSLDADSPLSPSRMTVKQILFSFTGRIPRRTFWLWKIVITFGMLISIGLLSPLFEHEGILQLVSGALTCILLFIGVWSGLSISVKRWHDQDKSGWWVLISLIPYLGSLISLIFLGCIAGTPGPNNYGQNPDQLPFMPE</sequence>
<gene>
    <name evidence="2" type="ORF">JIN85_03540</name>
</gene>
<dbReference type="PANTHER" id="PTHR34980:SF1">
    <property type="entry name" value="INNER MEMBRANE PROTEIN"/>
    <property type="match status" value="1"/>
</dbReference>
<accession>A0A934S3Y8</accession>
<feature type="transmembrane region" description="Helical" evidence="1">
    <location>
        <begin position="104"/>
        <end position="130"/>
    </location>
</feature>
<dbReference type="InterPro" id="IPR008523">
    <property type="entry name" value="DUF805"/>
</dbReference>
<reference evidence="2" key="1">
    <citation type="submission" date="2021-01" db="EMBL/GenBank/DDBJ databases">
        <title>Modified the classification status of verrucomicrobia.</title>
        <authorList>
            <person name="Feng X."/>
        </authorList>
    </citation>
    <scope>NUCLEOTIDE SEQUENCE</scope>
    <source>
        <strain evidence="2">KCTC 22041</strain>
    </source>
</reference>
<dbReference type="RefSeq" id="WP_200267715.1">
    <property type="nucleotide sequence ID" value="NZ_JAENIJ010000004.1"/>
</dbReference>
<feature type="transmembrane region" description="Helical" evidence="1">
    <location>
        <begin position="69"/>
        <end position="92"/>
    </location>
</feature>
<organism evidence="2 3">
    <name type="scientific">Luteolibacter pohnpeiensis</name>
    <dbReference type="NCBI Taxonomy" id="454153"/>
    <lineage>
        <taxon>Bacteria</taxon>
        <taxon>Pseudomonadati</taxon>
        <taxon>Verrucomicrobiota</taxon>
        <taxon>Verrucomicrobiia</taxon>
        <taxon>Verrucomicrobiales</taxon>
        <taxon>Verrucomicrobiaceae</taxon>
        <taxon>Luteolibacter</taxon>
    </lineage>
</organism>
<evidence type="ECO:0000313" key="3">
    <source>
        <dbReference type="Proteomes" id="UP000603141"/>
    </source>
</evidence>
<dbReference type="PANTHER" id="PTHR34980">
    <property type="entry name" value="INNER MEMBRANE PROTEIN-RELATED-RELATED"/>
    <property type="match status" value="1"/>
</dbReference>